<dbReference type="InterPro" id="IPR040122">
    <property type="entry name" value="Importin_beta"/>
</dbReference>
<evidence type="ECO:0000256" key="5">
    <source>
        <dbReference type="ARBA" id="ARBA00022737"/>
    </source>
</evidence>
<keyword evidence="10" id="KW-1185">Reference proteome</keyword>
<evidence type="ECO:0000256" key="4">
    <source>
        <dbReference type="ARBA" id="ARBA00022490"/>
    </source>
</evidence>
<dbReference type="OrthoDB" id="10263328at2759"/>
<comment type="similarity">
    <text evidence="2">Belongs to the importin beta family. Importin beta-1 subfamily.</text>
</comment>
<dbReference type="GO" id="GO:0005737">
    <property type="term" value="C:cytoplasm"/>
    <property type="evidence" value="ECO:0007669"/>
    <property type="project" value="UniProtKB-SubCell"/>
</dbReference>
<evidence type="ECO:0000313" key="9">
    <source>
        <dbReference type="EMBL" id="GMI48601.1"/>
    </source>
</evidence>
<keyword evidence="5" id="KW-0677">Repeat</keyword>
<reference evidence="10" key="1">
    <citation type="journal article" date="2023" name="Commun. Biol.">
        <title>Genome analysis of Parmales, the sister group of diatoms, reveals the evolutionary specialization of diatoms from phago-mixotrophs to photoautotrophs.</title>
        <authorList>
            <person name="Ban H."/>
            <person name="Sato S."/>
            <person name="Yoshikawa S."/>
            <person name="Yamada K."/>
            <person name="Nakamura Y."/>
            <person name="Ichinomiya M."/>
            <person name="Sato N."/>
            <person name="Blanc-Mathieu R."/>
            <person name="Endo H."/>
            <person name="Kuwata A."/>
            <person name="Ogata H."/>
        </authorList>
    </citation>
    <scope>NUCLEOTIDE SEQUENCE [LARGE SCALE GENOMIC DNA]</scope>
</reference>
<evidence type="ECO:0000256" key="2">
    <source>
        <dbReference type="ARBA" id="ARBA00010907"/>
    </source>
</evidence>
<dbReference type="SMART" id="SM00913">
    <property type="entry name" value="IBN_N"/>
    <property type="match status" value="1"/>
</dbReference>
<evidence type="ECO:0000256" key="3">
    <source>
        <dbReference type="ARBA" id="ARBA00022448"/>
    </source>
</evidence>
<protein>
    <recommendedName>
        <fullName evidence="8">Importin N-terminal domain-containing protein</fullName>
    </recommendedName>
</protein>
<dbReference type="InterPro" id="IPR000357">
    <property type="entry name" value="HEAT"/>
</dbReference>
<evidence type="ECO:0000313" key="10">
    <source>
        <dbReference type="Proteomes" id="UP001165065"/>
    </source>
</evidence>
<evidence type="ECO:0000256" key="6">
    <source>
        <dbReference type="ARBA" id="ARBA00022927"/>
    </source>
</evidence>
<dbReference type="GO" id="GO:0006606">
    <property type="term" value="P:protein import into nucleus"/>
    <property type="evidence" value="ECO:0007669"/>
    <property type="project" value="InterPro"/>
</dbReference>
<evidence type="ECO:0000259" key="8">
    <source>
        <dbReference type="PROSITE" id="PS50166"/>
    </source>
</evidence>
<dbReference type="PROSITE" id="PS50166">
    <property type="entry name" value="IMPORTIN_B_NT"/>
    <property type="match status" value="1"/>
</dbReference>
<dbReference type="Proteomes" id="UP001165065">
    <property type="component" value="Unassembled WGS sequence"/>
</dbReference>
<dbReference type="FunFam" id="1.25.10.10:FF:000027">
    <property type="entry name" value="Importin subunit beta-1"/>
    <property type="match status" value="1"/>
</dbReference>
<dbReference type="PANTHER" id="PTHR10527">
    <property type="entry name" value="IMPORTIN BETA"/>
    <property type="match status" value="1"/>
</dbReference>
<organism evidence="9 10">
    <name type="scientific">Triparma columacea</name>
    <dbReference type="NCBI Taxonomy" id="722753"/>
    <lineage>
        <taxon>Eukaryota</taxon>
        <taxon>Sar</taxon>
        <taxon>Stramenopiles</taxon>
        <taxon>Ochrophyta</taxon>
        <taxon>Bolidophyceae</taxon>
        <taxon>Parmales</taxon>
        <taxon>Triparmaceae</taxon>
        <taxon>Triparma</taxon>
    </lineage>
</organism>
<accession>A0A9W7GMU7</accession>
<dbReference type="Pfam" id="PF03810">
    <property type="entry name" value="IBN_N"/>
    <property type="match status" value="1"/>
</dbReference>
<dbReference type="InterPro" id="IPR058584">
    <property type="entry name" value="IMB1_TNPO1-like_TPR"/>
</dbReference>
<dbReference type="GO" id="GO:0005634">
    <property type="term" value="C:nucleus"/>
    <property type="evidence" value="ECO:0007669"/>
    <property type="project" value="UniProtKB-SubCell"/>
</dbReference>
<keyword evidence="6" id="KW-0653">Protein transport</keyword>
<comment type="subcellular location">
    <subcellularLocation>
        <location evidence="1">Cytoplasm</location>
    </subcellularLocation>
</comment>
<dbReference type="Pfam" id="PF02985">
    <property type="entry name" value="HEAT"/>
    <property type="match status" value="1"/>
</dbReference>
<dbReference type="SUPFAM" id="SSF48371">
    <property type="entry name" value="ARM repeat"/>
    <property type="match status" value="1"/>
</dbReference>
<gene>
    <name evidence="9" type="ORF">TrCOL_g458</name>
</gene>
<comment type="caution">
    <text evidence="9">The sequence shown here is derived from an EMBL/GenBank/DDBJ whole genome shotgun (WGS) entry which is preliminary data.</text>
</comment>
<dbReference type="Pfam" id="PF13513">
    <property type="entry name" value="HEAT_EZ"/>
    <property type="match status" value="1"/>
</dbReference>
<dbReference type="EMBL" id="BRYA01000410">
    <property type="protein sequence ID" value="GMI48601.1"/>
    <property type="molecule type" value="Genomic_DNA"/>
</dbReference>
<feature type="domain" description="Importin N-terminal" evidence="8">
    <location>
        <begin position="23"/>
        <end position="105"/>
    </location>
</feature>
<dbReference type="InterPro" id="IPR001494">
    <property type="entry name" value="Importin-beta_N"/>
</dbReference>
<sequence length="857" mass="95280">MADELTQYLEGCQSHDMAIRTASEQKLKEATNPQQLPGFMYALTEKLRDENQKITVRQQAGLYLKNILYAKDDAVLEQNRARWREHVGSDVKVQIRANILTVLRSPATVARHTAGQTIAEMGAIDLPTQQWPELLSTLLQNITAETPEEVKVSTLECLGYMCERLDYKGLKKEVVNEILTAIVDGIRSNRANAIRFAAAVALRNSLFFCRGNMEEPQERNMIMQVICEATQSEDANVRSAAYECIVQMGEHYYGFLKDYMEVLANLSFQTMKSDQEKVAIQAIEFWNTLADEEYEILLELEEGGTPEHPCQKYVEGGLPLLCPILLEALTKQDEDADPDDDIWNISMAAATCLQLAANTTENAVVPHVMPFVLSNIKNENWRFREASTMAFTSILDGPKTEVIGTYVNQSIPVLIGALRDPHEIVKDTTAWALGRICELHAGCVPQEMFKELVTGLSSVLLPEKPRVSAQACFAIHNLAMQFESDDSNTNLLSAYMGNLLHLLMQVTEREDWDEANLRPSAYQAISMLVQHAAADCKPILLQLLPAILERLQKSFGMQVLTNDDKDAKEGLQSLLCGLIQVLLQQMSAEDISEQLADSIMHALVEVFKTKNATAHEEAFMAAGALSDKLEGKFERYMPTFHPIVMQGLRNFEAYQVATVAVGVVGDLTRALEAKIYSFCNEIVTALLESLQNANLNRSVKPHVLSCFGDIALAIGGNYEPYLQVTLMMLLQASQSRAPDDDEDMIDYVNTLREGILEAYTGIIQGLNDGNKVNLIQPYSEAIMGFLENLSHDQNIDDAVLSGAIGVLGDLTKCLGNQVPNVRKPFVMQLLKKGHETGDQATIDLVNWTNGNIQSLSF</sequence>
<dbReference type="InterPro" id="IPR016024">
    <property type="entry name" value="ARM-type_fold"/>
</dbReference>
<dbReference type="AlphaFoldDB" id="A0A9W7GMU7"/>
<dbReference type="Gene3D" id="1.25.10.10">
    <property type="entry name" value="Leucine-rich Repeat Variant"/>
    <property type="match status" value="1"/>
</dbReference>
<keyword evidence="3" id="KW-0813">Transport</keyword>
<dbReference type="GO" id="GO:0031267">
    <property type="term" value="F:small GTPase binding"/>
    <property type="evidence" value="ECO:0007669"/>
    <property type="project" value="InterPro"/>
</dbReference>
<evidence type="ECO:0000256" key="7">
    <source>
        <dbReference type="ARBA" id="ARBA00022990"/>
    </source>
</evidence>
<dbReference type="Pfam" id="PF25574">
    <property type="entry name" value="TPR_IMB1"/>
    <property type="match status" value="1"/>
</dbReference>
<proteinExistence type="inferred from homology"/>
<evidence type="ECO:0000256" key="1">
    <source>
        <dbReference type="ARBA" id="ARBA00004496"/>
    </source>
</evidence>
<name>A0A9W7GMU7_9STRA</name>
<keyword evidence="4" id="KW-0963">Cytoplasm</keyword>
<dbReference type="InterPro" id="IPR011989">
    <property type="entry name" value="ARM-like"/>
</dbReference>
<keyword evidence="7" id="KW-0007">Acetylation</keyword>